<reference evidence="1 2" key="1">
    <citation type="submission" date="2019-09" db="EMBL/GenBank/DDBJ databases">
        <title>Taxonomic organization of the family Brucellaceae based on a phylogenomic approach.</title>
        <authorList>
            <person name="Leclercq S."/>
            <person name="Cloeckaert A."/>
            <person name="Zygmunt M.S."/>
        </authorList>
    </citation>
    <scope>NUCLEOTIDE SEQUENCE [LARGE SCALE GENOMIC DNA]</scope>
    <source>
        <strain evidence="1 2">WS1830</strain>
    </source>
</reference>
<sequence length="76" mass="8434">MREAVMLKRSRKMSSPMRAGYYPDRNIDCQTAIAGRVVDLIEEAENAGWSAMEAARAINDVSRGLFVGISGKDRNE</sequence>
<gene>
    <name evidence="1" type="ORF">F9L08_02500</name>
</gene>
<dbReference type="AlphaFoldDB" id="A0A6L3YVL7"/>
<evidence type="ECO:0000313" key="2">
    <source>
        <dbReference type="Proteomes" id="UP000481643"/>
    </source>
</evidence>
<proteinExistence type="predicted"/>
<name>A0A6L3YVL7_9HYPH</name>
<accession>A0A6L3YVL7</accession>
<comment type="caution">
    <text evidence="1">The sequence shown here is derived from an EMBL/GenBank/DDBJ whole genome shotgun (WGS) entry which is preliminary data.</text>
</comment>
<dbReference type="Proteomes" id="UP000481643">
    <property type="component" value="Unassembled WGS sequence"/>
</dbReference>
<organism evidence="1 2">
    <name type="scientific">Brucella tritici</name>
    <dbReference type="NCBI Taxonomy" id="94626"/>
    <lineage>
        <taxon>Bacteria</taxon>
        <taxon>Pseudomonadati</taxon>
        <taxon>Pseudomonadota</taxon>
        <taxon>Alphaproteobacteria</taxon>
        <taxon>Hyphomicrobiales</taxon>
        <taxon>Brucellaceae</taxon>
        <taxon>Brucella/Ochrobactrum group</taxon>
        <taxon>Brucella</taxon>
    </lineage>
</organism>
<evidence type="ECO:0000313" key="1">
    <source>
        <dbReference type="EMBL" id="KAB2689549.1"/>
    </source>
</evidence>
<protein>
    <submittedName>
        <fullName evidence="1">Uncharacterized protein</fullName>
    </submittedName>
</protein>
<dbReference type="EMBL" id="WBVX01000002">
    <property type="protein sequence ID" value="KAB2689549.1"/>
    <property type="molecule type" value="Genomic_DNA"/>
</dbReference>